<dbReference type="PROSITE" id="PS51897">
    <property type="entry name" value="ANNEXIN_2"/>
    <property type="match status" value="4"/>
</dbReference>
<dbReference type="InterPro" id="IPR037104">
    <property type="entry name" value="Annexin_sf"/>
</dbReference>
<evidence type="ECO:0000256" key="4">
    <source>
        <dbReference type="ARBA" id="ARBA00023216"/>
    </source>
</evidence>
<organism evidence="6 7">
    <name type="scientific">Pristionchus mayeri</name>
    <dbReference type="NCBI Taxonomy" id="1317129"/>
    <lineage>
        <taxon>Eukaryota</taxon>
        <taxon>Metazoa</taxon>
        <taxon>Ecdysozoa</taxon>
        <taxon>Nematoda</taxon>
        <taxon>Chromadorea</taxon>
        <taxon>Rhabditida</taxon>
        <taxon>Rhabditina</taxon>
        <taxon>Diplogasteromorpha</taxon>
        <taxon>Diplogasteroidea</taxon>
        <taxon>Neodiplogasteridae</taxon>
        <taxon>Pristionchus</taxon>
    </lineage>
</organism>
<dbReference type="GO" id="GO:0001786">
    <property type="term" value="F:phosphatidylserine binding"/>
    <property type="evidence" value="ECO:0007669"/>
    <property type="project" value="TreeGrafter"/>
</dbReference>
<dbReference type="GO" id="GO:0005544">
    <property type="term" value="F:calcium-dependent phospholipid binding"/>
    <property type="evidence" value="ECO:0007669"/>
    <property type="project" value="UniProtKB-KW"/>
</dbReference>
<dbReference type="FunFam" id="1.10.220.10:FF:000001">
    <property type="entry name" value="Annexin"/>
    <property type="match status" value="1"/>
</dbReference>
<dbReference type="GO" id="GO:0005737">
    <property type="term" value="C:cytoplasm"/>
    <property type="evidence" value="ECO:0007669"/>
    <property type="project" value="TreeGrafter"/>
</dbReference>
<dbReference type="EMBL" id="BTRK01000003">
    <property type="protein sequence ID" value="GMR44120.1"/>
    <property type="molecule type" value="Genomic_DNA"/>
</dbReference>
<feature type="non-terminal residue" evidence="6">
    <location>
        <position position="321"/>
    </location>
</feature>
<comment type="similarity">
    <text evidence="1">Belongs to the annexin family.</text>
</comment>
<keyword evidence="4" id="KW-0041">Annexin</keyword>
<protein>
    <recommendedName>
        <fullName evidence="8">Annexin</fullName>
    </recommendedName>
</protein>
<proteinExistence type="inferred from homology"/>
<dbReference type="PRINTS" id="PR00196">
    <property type="entry name" value="ANNEXIN"/>
</dbReference>
<dbReference type="FunFam" id="1.10.220.10:FF:000005">
    <property type="entry name" value="Annexin"/>
    <property type="match status" value="1"/>
</dbReference>
<dbReference type="PANTHER" id="PTHR10502">
    <property type="entry name" value="ANNEXIN"/>
    <property type="match status" value="1"/>
</dbReference>
<dbReference type="PANTHER" id="PTHR10502:SF97">
    <property type="entry name" value="ANNEXIN"/>
    <property type="match status" value="1"/>
</dbReference>
<dbReference type="InterPro" id="IPR001464">
    <property type="entry name" value="Annexin"/>
</dbReference>
<name>A0AAN5CFE8_9BILA</name>
<dbReference type="Gene3D" id="1.10.220.10">
    <property type="entry name" value="Annexin"/>
    <property type="match status" value="4"/>
</dbReference>
<dbReference type="GO" id="GO:0005509">
    <property type="term" value="F:calcium ion binding"/>
    <property type="evidence" value="ECO:0007669"/>
    <property type="project" value="InterPro"/>
</dbReference>
<evidence type="ECO:0000256" key="3">
    <source>
        <dbReference type="ARBA" id="ARBA00022837"/>
    </source>
</evidence>
<dbReference type="InterPro" id="IPR018502">
    <property type="entry name" value="Annexin_repeat"/>
</dbReference>
<dbReference type="Proteomes" id="UP001328107">
    <property type="component" value="Unassembled WGS sequence"/>
</dbReference>
<dbReference type="SMART" id="SM00335">
    <property type="entry name" value="ANX"/>
    <property type="match status" value="4"/>
</dbReference>
<sequence>MTSSYYTIHEKPGFDADAYAEKIDRAIKASDKGNIAKLIADINNIQRQKVREPYRIRNGKDLVAELKRVLSGDTEKLVVALMMTPLEYDFEQLKMSMEGTGTDENTLVEIICSRTPDQLRALAAEYDKKKHANGALVKAIISDTSGEFKDLLVKLASGAKDAGHATDDAKSKDDAVRLFADGHATFKGRAKDGSHFLRILGTQNIFQLRKVFAEFEKISGQKIEEIIKREFSGDEEKAYLVRATMNKQRYFAMQLKKSMKGAGTRDNDLIRGIVARSEIDLNLIKEEYKEEYKGTTLEEDIKGDTSGSYRDTLLHICAGNL</sequence>
<comment type="caution">
    <text evidence="6">The sequence shown here is derived from an EMBL/GenBank/DDBJ whole genome shotgun (WGS) entry which is preliminary data.</text>
</comment>
<gene>
    <name evidence="6" type="ORF">PMAYCL1PPCAC_14315</name>
</gene>
<evidence type="ECO:0000256" key="2">
    <source>
        <dbReference type="ARBA" id="ARBA00022737"/>
    </source>
</evidence>
<dbReference type="FunFam" id="1.10.220.10:FF:000002">
    <property type="entry name" value="Annexin"/>
    <property type="match status" value="1"/>
</dbReference>
<dbReference type="Pfam" id="PF00191">
    <property type="entry name" value="Annexin"/>
    <property type="match status" value="4"/>
</dbReference>
<keyword evidence="5" id="KW-0111">Calcium/phospholipid-binding</keyword>
<accession>A0AAN5CFE8</accession>
<dbReference type="AlphaFoldDB" id="A0AAN5CFE8"/>
<keyword evidence="7" id="KW-1185">Reference proteome</keyword>
<evidence type="ECO:0000313" key="6">
    <source>
        <dbReference type="EMBL" id="GMR44120.1"/>
    </source>
</evidence>
<evidence type="ECO:0000256" key="5">
    <source>
        <dbReference type="ARBA" id="ARBA00023302"/>
    </source>
</evidence>
<keyword evidence="3" id="KW-0106">Calcium</keyword>
<reference evidence="7" key="1">
    <citation type="submission" date="2022-10" db="EMBL/GenBank/DDBJ databases">
        <title>Genome assembly of Pristionchus species.</title>
        <authorList>
            <person name="Yoshida K."/>
            <person name="Sommer R.J."/>
        </authorList>
    </citation>
    <scope>NUCLEOTIDE SEQUENCE [LARGE SCALE GENOMIC DNA]</scope>
    <source>
        <strain evidence="7">RS5460</strain>
    </source>
</reference>
<evidence type="ECO:0008006" key="8">
    <source>
        <dbReference type="Google" id="ProtNLM"/>
    </source>
</evidence>
<keyword evidence="2" id="KW-0677">Repeat</keyword>
<dbReference type="SUPFAM" id="SSF47874">
    <property type="entry name" value="Annexin"/>
    <property type="match status" value="1"/>
</dbReference>
<dbReference type="GO" id="GO:0012506">
    <property type="term" value="C:vesicle membrane"/>
    <property type="evidence" value="ECO:0007669"/>
    <property type="project" value="TreeGrafter"/>
</dbReference>
<dbReference type="GO" id="GO:0005886">
    <property type="term" value="C:plasma membrane"/>
    <property type="evidence" value="ECO:0007669"/>
    <property type="project" value="TreeGrafter"/>
</dbReference>
<dbReference type="GO" id="GO:0005634">
    <property type="term" value="C:nucleus"/>
    <property type="evidence" value="ECO:0007669"/>
    <property type="project" value="TreeGrafter"/>
</dbReference>
<evidence type="ECO:0000256" key="1">
    <source>
        <dbReference type="ARBA" id="ARBA00007831"/>
    </source>
</evidence>
<evidence type="ECO:0000313" key="7">
    <source>
        <dbReference type="Proteomes" id="UP001328107"/>
    </source>
</evidence>